<evidence type="ECO:0000256" key="1">
    <source>
        <dbReference type="SAM" id="MobiDB-lite"/>
    </source>
</evidence>
<dbReference type="AlphaFoldDB" id="A0A4Z2HEQ0"/>
<protein>
    <submittedName>
        <fullName evidence="2">Uncharacterized protein</fullName>
    </submittedName>
</protein>
<accession>A0A4Z2HEQ0</accession>
<organism evidence="2 3">
    <name type="scientific">Liparis tanakae</name>
    <name type="common">Tanaka's snailfish</name>
    <dbReference type="NCBI Taxonomy" id="230148"/>
    <lineage>
        <taxon>Eukaryota</taxon>
        <taxon>Metazoa</taxon>
        <taxon>Chordata</taxon>
        <taxon>Craniata</taxon>
        <taxon>Vertebrata</taxon>
        <taxon>Euteleostomi</taxon>
        <taxon>Actinopterygii</taxon>
        <taxon>Neopterygii</taxon>
        <taxon>Teleostei</taxon>
        <taxon>Neoteleostei</taxon>
        <taxon>Acanthomorphata</taxon>
        <taxon>Eupercaria</taxon>
        <taxon>Perciformes</taxon>
        <taxon>Cottioidei</taxon>
        <taxon>Cottales</taxon>
        <taxon>Liparidae</taxon>
        <taxon>Liparis</taxon>
    </lineage>
</organism>
<evidence type="ECO:0000313" key="3">
    <source>
        <dbReference type="Proteomes" id="UP000314294"/>
    </source>
</evidence>
<name>A0A4Z2HEQ0_9TELE</name>
<reference evidence="2 3" key="1">
    <citation type="submission" date="2019-03" db="EMBL/GenBank/DDBJ databases">
        <title>First draft genome of Liparis tanakae, snailfish: a comprehensive survey of snailfish specific genes.</title>
        <authorList>
            <person name="Kim W."/>
            <person name="Song I."/>
            <person name="Jeong J.-H."/>
            <person name="Kim D."/>
            <person name="Kim S."/>
            <person name="Ryu S."/>
            <person name="Song J.Y."/>
            <person name="Lee S.K."/>
        </authorList>
    </citation>
    <scope>NUCLEOTIDE SEQUENCE [LARGE SCALE GENOMIC DNA]</scope>
    <source>
        <tissue evidence="2">Muscle</tissue>
    </source>
</reference>
<feature type="compositionally biased region" description="Low complexity" evidence="1">
    <location>
        <begin position="38"/>
        <end position="59"/>
    </location>
</feature>
<comment type="caution">
    <text evidence="2">The sequence shown here is derived from an EMBL/GenBank/DDBJ whole genome shotgun (WGS) entry which is preliminary data.</text>
</comment>
<feature type="region of interest" description="Disordered" evidence="1">
    <location>
        <begin position="35"/>
        <end position="107"/>
    </location>
</feature>
<dbReference type="EMBL" id="SRLO01000255">
    <property type="protein sequence ID" value="TNN64348.1"/>
    <property type="molecule type" value="Genomic_DNA"/>
</dbReference>
<gene>
    <name evidence="2" type="ORF">EYF80_025478</name>
</gene>
<sequence length="107" mass="11354">MDARRVEESPRRRGPMLRSLLAALRLLAARLRERRRAAGGAATRSRGGAPAPGASRSAAQYVETGRREQSAASISALSPIRDGPRRAISLAPRPGALQQTESGVASR</sequence>
<proteinExistence type="predicted"/>
<feature type="compositionally biased region" description="Polar residues" evidence="1">
    <location>
        <begin position="97"/>
        <end position="107"/>
    </location>
</feature>
<dbReference type="Proteomes" id="UP000314294">
    <property type="component" value="Unassembled WGS sequence"/>
</dbReference>
<keyword evidence="3" id="KW-1185">Reference proteome</keyword>
<evidence type="ECO:0000313" key="2">
    <source>
        <dbReference type="EMBL" id="TNN64348.1"/>
    </source>
</evidence>